<comment type="function">
    <text evidence="3">Required for mitochondrial cytochrome c oxidase (COX) assembly and respiration.</text>
</comment>
<proteinExistence type="inferred from homology"/>
<dbReference type="PANTHER" id="PTHR22977:SF5">
    <property type="entry name" value="COX ASSEMBLY MITOCHONDRIAL PROTEIN HOMOLOG"/>
    <property type="match status" value="1"/>
</dbReference>
<evidence type="ECO:0000256" key="3">
    <source>
        <dbReference type="RuleBase" id="RU364104"/>
    </source>
</evidence>
<evidence type="ECO:0000313" key="4">
    <source>
        <dbReference type="EMBL" id="TKY88596.1"/>
    </source>
</evidence>
<organism evidence="4 5">
    <name type="scientific">Sporisorium graminicola</name>
    <dbReference type="NCBI Taxonomy" id="280036"/>
    <lineage>
        <taxon>Eukaryota</taxon>
        <taxon>Fungi</taxon>
        <taxon>Dikarya</taxon>
        <taxon>Basidiomycota</taxon>
        <taxon>Ustilaginomycotina</taxon>
        <taxon>Ustilaginomycetes</taxon>
        <taxon>Ustilaginales</taxon>
        <taxon>Ustilaginaceae</taxon>
        <taxon>Sporisorium</taxon>
    </lineage>
</organism>
<gene>
    <name evidence="4" type="ORF">EX895_002585</name>
</gene>
<dbReference type="AlphaFoldDB" id="A0A4U7KWI8"/>
<comment type="subcellular location">
    <subcellularLocation>
        <location evidence="3">Mitochondrion inner membrane</location>
    </subcellularLocation>
</comment>
<evidence type="ECO:0000256" key="1">
    <source>
        <dbReference type="ARBA" id="ARBA00007347"/>
    </source>
</evidence>
<keyword evidence="2" id="KW-1015">Disulfide bond</keyword>
<sequence length="98" mass="11306">MSTSASPPQQQQRILSNRDAETLMKQQKAKALKECKAQMEAFVECSKTRTISMLWGCRDQKQALSDCLRVYTSEETMEREKQIFLQQARRESDESKAA</sequence>
<dbReference type="KEGG" id="sgra:EX895_002585"/>
<keyword evidence="3" id="KW-0496">Mitochondrion</keyword>
<name>A0A4U7KWI8_9BASI</name>
<keyword evidence="3" id="KW-0472">Membrane</keyword>
<keyword evidence="3" id="KW-0999">Mitochondrion inner membrane</keyword>
<comment type="similarity">
    <text evidence="1 3">Belongs to the CMC family.</text>
</comment>
<dbReference type="PANTHER" id="PTHR22977">
    <property type="entry name" value="COX ASSEMBLY MITOCHONDRIAL PROTEIN"/>
    <property type="match status" value="1"/>
</dbReference>
<dbReference type="OrthoDB" id="6224010at2759"/>
<accession>A0A4U7KWI8</accession>
<dbReference type="InterPro" id="IPR013892">
    <property type="entry name" value="Cyt_c_biogenesis_Cmc1-like"/>
</dbReference>
<dbReference type="RefSeq" id="XP_029740581.1">
    <property type="nucleotide sequence ID" value="XM_029883183.1"/>
</dbReference>
<keyword evidence="5" id="KW-1185">Reference proteome</keyword>
<keyword evidence="3" id="KW-0143">Chaperone</keyword>
<reference evidence="4 5" key="1">
    <citation type="submission" date="2019-05" db="EMBL/GenBank/DDBJ databases">
        <title>Sporisorium graminicola CBS 10092 draft sequencing and annotation.</title>
        <authorList>
            <person name="Solano-Gonzalez S."/>
            <person name="Caddick M.X."/>
            <person name="Darby A."/>
        </authorList>
    </citation>
    <scope>NUCLEOTIDE SEQUENCE [LARGE SCALE GENOMIC DNA]</scope>
    <source>
        <strain evidence="4 5">CBS 10092</strain>
    </source>
</reference>
<dbReference type="GO" id="GO:0005743">
    <property type="term" value="C:mitochondrial inner membrane"/>
    <property type="evidence" value="ECO:0007669"/>
    <property type="project" value="UniProtKB-SubCell"/>
</dbReference>
<dbReference type="Pfam" id="PF08583">
    <property type="entry name" value="Cmc1"/>
    <property type="match status" value="1"/>
</dbReference>
<protein>
    <recommendedName>
        <fullName evidence="3">COX assembly mitochondrial protein</fullName>
    </recommendedName>
</protein>
<dbReference type="Proteomes" id="UP000306050">
    <property type="component" value="Chromosome SGRAM_15"/>
</dbReference>
<comment type="caution">
    <text evidence="4">The sequence shown here is derived from an EMBL/GenBank/DDBJ whole genome shotgun (WGS) entry which is preliminary data.</text>
</comment>
<dbReference type="EMBL" id="SRRM01000008">
    <property type="protein sequence ID" value="TKY88596.1"/>
    <property type="molecule type" value="Genomic_DNA"/>
</dbReference>
<evidence type="ECO:0000313" key="5">
    <source>
        <dbReference type="Proteomes" id="UP000306050"/>
    </source>
</evidence>
<dbReference type="GeneID" id="40725480"/>
<evidence type="ECO:0000256" key="2">
    <source>
        <dbReference type="ARBA" id="ARBA00023157"/>
    </source>
</evidence>